<proteinExistence type="predicted"/>
<keyword evidence="1" id="KW-0472">Membrane</keyword>
<dbReference type="AlphaFoldDB" id="A0A4Y3TN25"/>
<protein>
    <submittedName>
        <fullName evidence="2">Uncharacterized protein</fullName>
    </submittedName>
</protein>
<dbReference type="RefSeq" id="WP_048836387.1">
    <property type="nucleotide sequence ID" value="NZ_BJMU01000002.1"/>
</dbReference>
<keyword evidence="1" id="KW-1133">Transmembrane helix</keyword>
<keyword evidence="1" id="KW-0812">Transmembrane</keyword>
<name>A0A4Y3TN25_9PROT</name>
<feature type="transmembrane region" description="Helical" evidence="1">
    <location>
        <begin position="6"/>
        <end position="27"/>
    </location>
</feature>
<reference evidence="2 3" key="1">
    <citation type="submission" date="2019-06" db="EMBL/GenBank/DDBJ databases">
        <title>Whole genome shotgun sequence of Acetobacter orleanensis NBRC 13752.</title>
        <authorList>
            <person name="Hosoyama A."/>
            <person name="Uohara A."/>
            <person name="Ohji S."/>
            <person name="Ichikawa N."/>
        </authorList>
    </citation>
    <scope>NUCLEOTIDE SEQUENCE [LARGE SCALE GENOMIC DNA]</scope>
    <source>
        <strain evidence="2 3">NBRC 13752</strain>
    </source>
</reference>
<sequence length="97" mass="10338">MNSVIFDVSVSILAVLWSVLAGVSVYLSAPRQMMVRKALPARTGLGLAGVSAVMALWLFCQVAGVLTSVFALVVVLMSVWSFLPLCVALLRRRQGAS</sequence>
<evidence type="ECO:0000313" key="2">
    <source>
        <dbReference type="EMBL" id="GEB82215.1"/>
    </source>
</evidence>
<comment type="caution">
    <text evidence="2">The sequence shown here is derived from an EMBL/GenBank/DDBJ whole genome shotgun (WGS) entry which is preliminary data.</text>
</comment>
<accession>A0A4Y3TN25</accession>
<dbReference type="EMBL" id="BJMU01000002">
    <property type="protein sequence ID" value="GEB82215.1"/>
    <property type="molecule type" value="Genomic_DNA"/>
</dbReference>
<gene>
    <name evidence="2" type="ORF">AOR01nite_06920</name>
</gene>
<keyword evidence="3" id="KW-1185">Reference proteome</keyword>
<organism evidence="2 3">
    <name type="scientific">Acetobacter orleanensis</name>
    <dbReference type="NCBI Taxonomy" id="104099"/>
    <lineage>
        <taxon>Bacteria</taxon>
        <taxon>Pseudomonadati</taxon>
        <taxon>Pseudomonadota</taxon>
        <taxon>Alphaproteobacteria</taxon>
        <taxon>Acetobacterales</taxon>
        <taxon>Acetobacteraceae</taxon>
        <taxon>Acetobacter</taxon>
    </lineage>
</organism>
<feature type="transmembrane region" description="Helical" evidence="1">
    <location>
        <begin position="39"/>
        <end position="59"/>
    </location>
</feature>
<dbReference type="OrthoDB" id="7226370at2"/>
<dbReference type="Proteomes" id="UP000317617">
    <property type="component" value="Unassembled WGS sequence"/>
</dbReference>
<evidence type="ECO:0000313" key="3">
    <source>
        <dbReference type="Proteomes" id="UP000317617"/>
    </source>
</evidence>
<feature type="transmembrane region" description="Helical" evidence="1">
    <location>
        <begin position="65"/>
        <end position="90"/>
    </location>
</feature>
<dbReference type="STRING" id="104099.AD949_06375"/>
<evidence type="ECO:0000256" key="1">
    <source>
        <dbReference type="SAM" id="Phobius"/>
    </source>
</evidence>